<protein>
    <submittedName>
        <fullName evidence="2">Uncharacterized protein</fullName>
    </submittedName>
</protein>
<evidence type="ECO:0000313" key="3">
    <source>
        <dbReference type="Proteomes" id="UP000536179"/>
    </source>
</evidence>
<feature type="compositionally biased region" description="Polar residues" evidence="1">
    <location>
        <begin position="1"/>
        <end position="11"/>
    </location>
</feature>
<dbReference type="EMBL" id="JACHXU010000022">
    <property type="protein sequence ID" value="MBB3209285.1"/>
    <property type="molecule type" value="Genomic_DNA"/>
</dbReference>
<organism evidence="2 3">
    <name type="scientific">Aporhodopirellula rubra</name>
    <dbReference type="NCBI Taxonomy" id="980271"/>
    <lineage>
        <taxon>Bacteria</taxon>
        <taxon>Pseudomonadati</taxon>
        <taxon>Planctomycetota</taxon>
        <taxon>Planctomycetia</taxon>
        <taxon>Pirellulales</taxon>
        <taxon>Pirellulaceae</taxon>
        <taxon>Aporhodopirellula</taxon>
    </lineage>
</organism>
<dbReference type="RefSeq" id="WP_184307899.1">
    <property type="nucleotide sequence ID" value="NZ_JACHXU010000022.1"/>
</dbReference>
<keyword evidence="3" id="KW-1185">Reference proteome</keyword>
<evidence type="ECO:0000256" key="1">
    <source>
        <dbReference type="SAM" id="MobiDB-lite"/>
    </source>
</evidence>
<feature type="region of interest" description="Disordered" evidence="1">
    <location>
        <begin position="1"/>
        <end position="39"/>
    </location>
</feature>
<dbReference type="AlphaFoldDB" id="A0A7W5E316"/>
<reference evidence="2 3" key="1">
    <citation type="submission" date="2020-08" db="EMBL/GenBank/DDBJ databases">
        <title>Genomic Encyclopedia of Type Strains, Phase III (KMG-III): the genomes of soil and plant-associated and newly described type strains.</title>
        <authorList>
            <person name="Whitman W."/>
        </authorList>
    </citation>
    <scope>NUCLEOTIDE SEQUENCE [LARGE SCALE GENOMIC DNA]</scope>
    <source>
        <strain evidence="2 3">CECT 8075</strain>
    </source>
</reference>
<proteinExistence type="predicted"/>
<evidence type="ECO:0000313" key="2">
    <source>
        <dbReference type="EMBL" id="MBB3209285.1"/>
    </source>
</evidence>
<comment type="caution">
    <text evidence="2">The sequence shown here is derived from an EMBL/GenBank/DDBJ whole genome shotgun (WGS) entry which is preliminary data.</text>
</comment>
<sequence>MNLPFHTNDTSATRDESGIFYHTEPNRPYPTPPEEQRTPHQKISFLQMAELTVDGTELACDRDSQIVLPPF</sequence>
<accession>A0A7W5E316</accession>
<name>A0A7W5E316_9BACT</name>
<dbReference type="Proteomes" id="UP000536179">
    <property type="component" value="Unassembled WGS sequence"/>
</dbReference>
<gene>
    <name evidence="2" type="ORF">FHS27_005125</name>
</gene>